<evidence type="ECO:0000313" key="1">
    <source>
        <dbReference type="EMBL" id="CAG8467058.1"/>
    </source>
</evidence>
<keyword evidence="2" id="KW-1185">Reference proteome</keyword>
<evidence type="ECO:0000313" key="2">
    <source>
        <dbReference type="Proteomes" id="UP000789342"/>
    </source>
</evidence>
<protein>
    <submittedName>
        <fullName evidence="1">15139_t:CDS:1</fullName>
    </submittedName>
</protein>
<accession>A0A9N8VZR6</accession>
<organism evidence="1 2">
    <name type="scientific">Acaulospora morrowiae</name>
    <dbReference type="NCBI Taxonomy" id="94023"/>
    <lineage>
        <taxon>Eukaryota</taxon>
        <taxon>Fungi</taxon>
        <taxon>Fungi incertae sedis</taxon>
        <taxon>Mucoromycota</taxon>
        <taxon>Glomeromycotina</taxon>
        <taxon>Glomeromycetes</taxon>
        <taxon>Diversisporales</taxon>
        <taxon>Acaulosporaceae</taxon>
        <taxon>Acaulospora</taxon>
    </lineage>
</organism>
<sequence length="693" mass="81297">MSKLELEEHRISIPEEKILDFTECRNSSDDEKILSHFRKDEISIREEKIIDPVELHFGDGNNSHNFEVFCSPKMEYIATVNYKDRSVYTWKFTKSENGECGLKLDHFFDLKKINLMAPISVSDFENILIGNSLTLEITDYEHRRIKILNTQEDLKGRIDYSGFLENGDLIVIEGDPVYQVHIFSKKDQWRCTDIIKLVEYRRLVISRERVLILLYVPFIIMQWNLATRKFEAQYELDWSLAKFRESILMELNNDCTLLAVAGRLYQAWKGNSKVYFYCTKTGTMIADQMFVEPFINEPDAYNSYMGFITLKKREIFLACFEDDTSYVINPRTFLKSKNPGKFDFMTKHYFAISGYIVRFNNGLQIESLSPNIELKDETGKDDKIDLRSYREEVKEKIENMLEKYKLNQDMVQVLEKYYIGQLYTWIVHYVKSGNALIVRLTAVHSKSEISVGRSVEVLVYTIIMEKDLTESSEVEEVVDPELVGLVGPGVCGPNMLLSLPNQDISHETLLRDYIYDTSFPFKRKLIDILIQTKRVDDSLKCINAIISAGLKDPSELGLIREHLLQNLIEIKNGHHIRKNFELIIKHGLALYYKITVEEITKFVKKMEDEVHDEISRPYLSPAIKEIIGYEKKVDEKMNELHKKFETIDKFDKKFEKIDEKFEKIDEFDKKFEKIDELDKKMNEIIELIRQKGQ</sequence>
<dbReference type="AlphaFoldDB" id="A0A9N8VZR6"/>
<dbReference type="Proteomes" id="UP000789342">
    <property type="component" value="Unassembled WGS sequence"/>
</dbReference>
<name>A0A9N8VZR6_9GLOM</name>
<proteinExistence type="predicted"/>
<dbReference type="OrthoDB" id="2392335at2759"/>
<reference evidence="1" key="1">
    <citation type="submission" date="2021-06" db="EMBL/GenBank/DDBJ databases">
        <authorList>
            <person name="Kallberg Y."/>
            <person name="Tangrot J."/>
            <person name="Rosling A."/>
        </authorList>
    </citation>
    <scope>NUCLEOTIDE SEQUENCE</scope>
    <source>
        <strain evidence="1">CL551</strain>
    </source>
</reference>
<dbReference type="EMBL" id="CAJVPV010000640">
    <property type="protein sequence ID" value="CAG8467058.1"/>
    <property type="molecule type" value="Genomic_DNA"/>
</dbReference>
<comment type="caution">
    <text evidence="1">The sequence shown here is derived from an EMBL/GenBank/DDBJ whole genome shotgun (WGS) entry which is preliminary data.</text>
</comment>
<gene>
    <name evidence="1" type="ORF">AMORRO_LOCUS1678</name>
</gene>